<gene>
    <name evidence="1" type="ORF">KDW03_07905</name>
</gene>
<evidence type="ECO:0000313" key="1">
    <source>
        <dbReference type="EMBL" id="URA09411.1"/>
    </source>
</evidence>
<name>A0AAX3BAW0_9SPIR</name>
<keyword evidence="2" id="KW-1185">Reference proteome</keyword>
<dbReference type="EMBL" id="CP073355">
    <property type="protein sequence ID" value="URA09411.1"/>
    <property type="molecule type" value="Genomic_DNA"/>
</dbReference>
<protein>
    <submittedName>
        <fullName evidence="1">Uncharacterized protein</fullName>
    </submittedName>
</protein>
<dbReference type="AlphaFoldDB" id="A0AAX3BAW0"/>
<reference evidence="1" key="1">
    <citation type="submission" date="2021-04" db="EMBL/GenBank/DDBJ databases">
        <authorList>
            <person name="Postec A."/>
        </authorList>
    </citation>
    <scope>NUCLEOTIDE SEQUENCE</scope>
    <source>
        <strain evidence="1">F1F22</strain>
    </source>
</reference>
<proteinExistence type="predicted"/>
<sequence length="49" mass="5128">MVLAGGTFALSGDADSLDMSGRSLKVTKDGKMTIVEVEKWANTPEKGGK</sequence>
<dbReference type="Proteomes" id="UP001056539">
    <property type="component" value="Chromosome"/>
</dbReference>
<accession>A0AAX3BAW0</accession>
<reference evidence="1" key="2">
    <citation type="submission" date="2022-06" db="EMBL/GenBank/DDBJ databases">
        <title>Thermospira aquatica gen. nov., sp. nov.</title>
        <authorList>
            <person name="Ben Ali Gam Z."/>
            <person name="Labat M."/>
        </authorList>
    </citation>
    <scope>NUCLEOTIDE SEQUENCE</scope>
    <source>
        <strain evidence="1">F1F22</strain>
    </source>
</reference>
<organism evidence="1 2">
    <name type="scientific">Thermospira aquatica</name>
    <dbReference type="NCBI Taxonomy" id="2828656"/>
    <lineage>
        <taxon>Bacteria</taxon>
        <taxon>Pseudomonadati</taxon>
        <taxon>Spirochaetota</taxon>
        <taxon>Spirochaetia</taxon>
        <taxon>Brevinematales</taxon>
        <taxon>Thermospiraceae</taxon>
        <taxon>Thermospira</taxon>
    </lineage>
</organism>
<evidence type="ECO:0000313" key="2">
    <source>
        <dbReference type="Proteomes" id="UP001056539"/>
    </source>
</evidence>
<dbReference type="KEGG" id="taqu:KDW03_07905"/>
<dbReference type="RefSeq" id="WP_271434540.1">
    <property type="nucleotide sequence ID" value="NZ_CP073355.1"/>
</dbReference>